<comment type="similarity">
    <text evidence="1 5">Belongs to the aldehyde dehydrogenase family.</text>
</comment>
<dbReference type="OMA" id="EIDWCKQ"/>
<dbReference type="InterPro" id="IPR016163">
    <property type="entry name" value="Ald_DH_C"/>
</dbReference>
<evidence type="ECO:0000256" key="6">
    <source>
        <dbReference type="PIRSR" id="PIRSR036492-1"/>
    </source>
</evidence>
<dbReference type="OrthoDB" id="440325at2759"/>
<gene>
    <name evidence="8" type="ORF">A4U43_C04F34110</name>
</gene>
<organism evidence="8 9">
    <name type="scientific">Asparagus officinalis</name>
    <name type="common">Garden asparagus</name>
    <dbReference type="NCBI Taxonomy" id="4686"/>
    <lineage>
        <taxon>Eukaryota</taxon>
        <taxon>Viridiplantae</taxon>
        <taxon>Streptophyta</taxon>
        <taxon>Embryophyta</taxon>
        <taxon>Tracheophyta</taxon>
        <taxon>Spermatophyta</taxon>
        <taxon>Magnoliopsida</taxon>
        <taxon>Liliopsida</taxon>
        <taxon>Asparagales</taxon>
        <taxon>Asparagaceae</taxon>
        <taxon>Asparagoideae</taxon>
        <taxon>Asparagus</taxon>
    </lineage>
</organism>
<dbReference type="FunFam" id="3.40.309.10:FF:000003">
    <property type="entry name" value="Aldehyde dehydrogenase"/>
    <property type="match status" value="1"/>
</dbReference>
<dbReference type="SUPFAM" id="SSF53720">
    <property type="entry name" value="ALDH-like"/>
    <property type="match status" value="1"/>
</dbReference>
<dbReference type="InterPro" id="IPR015590">
    <property type="entry name" value="Aldehyde_DH_dom"/>
</dbReference>
<dbReference type="GO" id="GO:0006081">
    <property type="term" value="P:aldehyde metabolic process"/>
    <property type="evidence" value="ECO:0007669"/>
    <property type="project" value="InterPro"/>
</dbReference>
<evidence type="ECO:0000313" key="8">
    <source>
        <dbReference type="EMBL" id="ONK73675.1"/>
    </source>
</evidence>
<feature type="domain" description="Aldehyde dehydrogenase" evidence="7">
    <location>
        <begin position="6"/>
        <end position="432"/>
    </location>
</feature>
<keyword evidence="3" id="KW-0520">NAD</keyword>
<dbReference type="PANTHER" id="PTHR43570">
    <property type="entry name" value="ALDEHYDE DEHYDROGENASE"/>
    <property type="match status" value="1"/>
</dbReference>
<keyword evidence="9" id="KW-1185">Reference proteome</keyword>
<comment type="catalytic activity">
    <reaction evidence="4">
        <text>an aldehyde + NAD(+) + H2O = a carboxylate + NADH + 2 H(+)</text>
        <dbReference type="Rhea" id="RHEA:16185"/>
        <dbReference type="ChEBI" id="CHEBI:15377"/>
        <dbReference type="ChEBI" id="CHEBI:15378"/>
        <dbReference type="ChEBI" id="CHEBI:17478"/>
        <dbReference type="ChEBI" id="CHEBI:29067"/>
        <dbReference type="ChEBI" id="CHEBI:57540"/>
        <dbReference type="ChEBI" id="CHEBI:57945"/>
        <dbReference type="EC" id="1.2.1.3"/>
    </reaction>
</comment>
<dbReference type="GO" id="GO:0004029">
    <property type="term" value="F:aldehyde dehydrogenase (NAD+) activity"/>
    <property type="evidence" value="ECO:0007669"/>
    <property type="project" value="UniProtKB-EC"/>
</dbReference>
<evidence type="ECO:0000256" key="1">
    <source>
        <dbReference type="ARBA" id="ARBA00009986"/>
    </source>
</evidence>
<dbReference type="Gene3D" id="3.40.309.10">
    <property type="entry name" value="Aldehyde Dehydrogenase, Chain A, domain 2"/>
    <property type="match status" value="1"/>
</dbReference>
<dbReference type="Gramene" id="ONK73675">
    <property type="protein sequence ID" value="ONK73675"/>
    <property type="gene ID" value="A4U43_C04F34110"/>
</dbReference>
<dbReference type="FunFam" id="3.40.605.10:FF:000004">
    <property type="entry name" value="Aldehyde dehydrogenase"/>
    <property type="match status" value="1"/>
</dbReference>
<feature type="active site" evidence="6">
    <location>
        <position position="212"/>
    </location>
</feature>
<dbReference type="AlphaFoldDB" id="A0A5P1F5L9"/>
<dbReference type="PANTHER" id="PTHR43570:SF17">
    <property type="entry name" value="ALDEHYDE DEHYDROGENASE FAMILY 3 MEMBER F1"/>
    <property type="match status" value="1"/>
</dbReference>
<dbReference type="EMBL" id="CM007384">
    <property type="protein sequence ID" value="ONK73675.1"/>
    <property type="molecule type" value="Genomic_DNA"/>
</dbReference>
<reference evidence="9" key="1">
    <citation type="journal article" date="2017" name="Nat. Commun.">
        <title>The asparagus genome sheds light on the origin and evolution of a young Y chromosome.</title>
        <authorList>
            <person name="Harkess A."/>
            <person name="Zhou J."/>
            <person name="Xu C."/>
            <person name="Bowers J.E."/>
            <person name="Van der Hulst R."/>
            <person name="Ayyampalayam S."/>
            <person name="Mercati F."/>
            <person name="Riccardi P."/>
            <person name="McKain M.R."/>
            <person name="Kakrana A."/>
            <person name="Tang H."/>
            <person name="Ray J."/>
            <person name="Groenendijk J."/>
            <person name="Arikit S."/>
            <person name="Mathioni S.M."/>
            <person name="Nakano M."/>
            <person name="Shan H."/>
            <person name="Telgmann-Rauber A."/>
            <person name="Kanno A."/>
            <person name="Yue Z."/>
            <person name="Chen H."/>
            <person name="Li W."/>
            <person name="Chen Y."/>
            <person name="Xu X."/>
            <person name="Zhang Y."/>
            <person name="Luo S."/>
            <person name="Chen H."/>
            <person name="Gao J."/>
            <person name="Mao Z."/>
            <person name="Pires J.C."/>
            <person name="Luo M."/>
            <person name="Kudrna D."/>
            <person name="Wing R.A."/>
            <person name="Meyers B.C."/>
            <person name="Yi K."/>
            <person name="Kong H."/>
            <person name="Lavrijsen P."/>
            <person name="Sunseri F."/>
            <person name="Falavigna A."/>
            <person name="Ye Y."/>
            <person name="Leebens-Mack J.H."/>
            <person name="Chen G."/>
        </authorList>
    </citation>
    <scope>NUCLEOTIDE SEQUENCE [LARGE SCALE GENOMIC DNA]</scope>
    <source>
        <strain evidence="9">cv. DH0086</strain>
    </source>
</reference>
<feature type="active site" evidence="6">
    <location>
        <position position="250"/>
    </location>
</feature>
<dbReference type="InterPro" id="IPR016161">
    <property type="entry name" value="Ald_DH/histidinol_DH"/>
</dbReference>
<dbReference type="InterPro" id="IPR012394">
    <property type="entry name" value="Aldehyde_DH_NAD(P)"/>
</dbReference>
<dbReference type="GO" id="GO:0005737">
    <property type="term" value="C:cytoplasm"/>
    <property type="evidence" value="ECO:0007669"/>
    <property type="project" value="TreeGrafter"/>
</dbReference>
<dbReference type="Gene3D" id="3.40.605.10">
    <property type="entry name" value="Aldehyde Dehydrogenase, Chain A, domain 1"/>
    <property type="match status" value="1"/>
</dbReference>
<evidence type="ECO:0000256" key="2">
    <source>
        <dbReference type="ARBA" id="ARBA00023002"/>
    </source>
</evidence>
<evidence type="ECO:0000259" key="7">
    <source>
        <dbReference type="Pfam" id="PF00171"/>
    </source>
</evidence>
<accession>A0A5P1F5L9</accession>
<evidence type="ECO:0000256" key="4">
    <source>
        <dbReference type="ARBA" id="ARBA00049194"/>
    </source>
</evidence>
<evidence type="ECO:0000256" key="5">
    <source>
        <dbReference type="PIRNR" id="PIRNR036492"/>
    </source>
</evidence>
<dbReference type="InterPro" id="IPR016162">
    <property type="entry name" value="Ald_DH_N"/>
</dbReference>
<name>A0A5P1F5L9_ASPOF</name>
<keyword evidence="2 5" id="KW-0560">Oxidoreductase</keyword>
<evidence type="ECO:0000313" key="9">
    <source>
        <dbReference type="Proteomes" id="UP000243459"/>
    </source>
</evidence>
<dbReference type="Proteomes" id="UP000243459">
    <property type="component" value="Chromosome 4"/>
</dbReference>
<proteinExistence type="inferred from homology"/>
<dbReference type="PIRSF" id="PIRSF036492">
    <property type="entry name" value="ALDH"/>
    <property type="match status" value="1"/>
</dbReference>
<protein>
    <recommendedName>
        <fullName evidence="5">Aldehyde dehydrogenase</fullName>
    </recommendedName>
</protein>
<sequence length="479" mass="53503">MAAAGLEAVLNEVRDTFEGGKTKSLSWRKSQLNALLRLLVETEDEIFRVLKEDLGKHRVEAFRDEIGFLLKSVNYHLDNIKKWMAPKKVDIPIAAFPSTCELVAEPLGVVLLISSWNFPIGISLEPLIGAISSGNAVVLKPSELAPSSSAFLANTIPKYLDPKAVKVIEGGPRIGERLLEHKWDKIFFTGSTRIGRMVMAAAAKHLTPVALELGGKCPAIVDYLSSSRDKKVAVERVVAGKWGSCNGQACVAIDYLLVEEKFAPILVEMIKGTLKRFYPKPDDTAKIVNEHHFQRLSNLLKNPSVTSSIVHGGSVDYKNQTIEPTVVLDPPLDAEIMTEEIFGPLLPIITLKKIEDSIGFIKAKPKPLVIYAFTNDQKLKRRIVDETSSGSVTFNDSLIQYVCDTIPFGGIGESGFGSYHGKFTFDMFSHEKPVLKRSFLTEFSFRYPPWNEQKLQLLRRLYEFDYFGFALVWLGLKRR</sequence>
<dbReference type="Pfam" id="PF00171">
    <property type="entry name" value="Aldedh"/>
    <property type="match status" value="1"/>
</dbReference>
<dbReference type="GO" id="GO:0009737">
    <property type="term" value="P:response to abscisic acid"/>
    <property type="evidence" value="ECO:0007669"/>
    <property type="project" value="UniProtKB-ARBA"/>
</dbReference>
<evidence type="ECO:0000256" key="3">
    <source>
        <dbReference type="ARBA" id="ARBA00023027"/>
    </source>
</evidence>